<evidence type="ECO:0000313" key="2">
    <source>
        <dbReference type="Proteomes" id="UP000001036"/>
    </source>
</evidence>
<dbReference type="Pfam" id="PF19265">
    <property type="entry name" value="DUF5908"/>
    <property type="match status" value="1"/>
</dbReference>
<dbReference type="OrthoDB" id="680098at2"/>
<organism evidence="1 2">
    <name type="scientific">Cellvibrio japonicus (strain Ueda107)</name>
    <name type="common">Pseudomonas fluorescens subsp. cellulosa</name>
    <dbReference type="NCBI Taxonomy" id="498211"/>
    <lineage>
        <taxon>Bacteria</taxon>
        <taxon>Pseudomonadati</taxon>
        <taxon>Pseudomonadota</taxon>
        <taxon>Gammaproteobacteria</taxon>
        <taxon>Cellvibrionales</taxon>
        <taxon>Cellvibrionaceae</taxon>
        <taxon>Cellvibrio</taxon>
    </lineage>
</organism>
<dbReference type="EMBL" id="CP000934">
    <property type="protein sequence ID" value="ACE84266.1"/>
    <property type="molecule type" value="Genomic_DNA"/>
</dbReference>
<dbReference type="RefSeq" id="WP_012489247.1">
    <property type="nucleotide sequence ID" value="NC_010995.1"/>
</dbReference>
<dbReference type="STRING" id="498211.CJA_3673"/>
<sequence>MAIEIKQLLIKSTLVDEQDEQRQKELHTNPEALKDELLAECRRLMAEMLRDKGMR</sequence>
<dbReference type="KEGG" id="cja:CJA_3673"/>
<dbReference type="InterPro" id="IPR045459">
    <property type="entry name" value="DUF5908"/>
</dbReference>
<name>B3PHT1_CELJU</name>
<dbReference type="Proteomes" id="UP000001036">
    <property type="component" value="Chromosome"/>
</dbReference>
<dbReference type="HOGENOM" id="CLU_3023641_0_0_6"/>
<dbReference type="eggNOG" id="ENOG5031TB3">
    <property type="taxonomic scope" value="Bacteria"/>
</dbReference>
<gene>
    <name evidence="1" type="ordered locus">CJA_3673</name>
</gene>
<keyword evidence="2" id="KW-1185">Reference proteome</keyword>
<accession>B3PHT1</accession>
<proteinExistence type="predicted"/>
<evidence type="ECO:0000313" key="1">
    <source>
        <dbReference type="EMBL" id="ACE84266.1"/>
    </source>
</evidence>
<reference evidence="1 2" key="1">
    <citation type="journal article" date="2008" name="J. Bacteriol.">
        <title>Insights into plant cell wall degradation from the genome sequence of the soil bacterium Cellvibrio japonicus.</title>
        <authorList>
            <person name="Deboy R.T."/>
            <person name="Mongodin E.F."/>
            <person name="Fouts D.E."/>
            <person name="Tailford L.E."/>
            <person name="Khouri H."/>
            <person name="Emerson J.B."/>
            <person name="Mohamoud Y."/>
            <person name="Watkins K."/>
            <person name="Henrissat B."/>
            <person name="Gilbert H.J."/>
            <person name="Nelson K.E."/>
        </authorList>
    </citation>
    <scope>NUCLEOTIDE SEQUENCE [LARGE SCALE GENOMIC DNA]</scope>
    <source>
        <strain evidence="1 2">Ueda107</strain>
    </source>
</reference>
<protein>
    <submittedName>
        <fullName evidence="1">Uncharacterized protein</fullName>
    </submittedName>
</protein>
<dbReference type="AlphaFoldDB" id="B3PHT1"/>